<dbReference type="GO" id="GO:0005524">
    <property type="term" value="F:ATP binding"/>
    <property type="evidence" value="ECO:0007669"/>
    <property type="project" value="UniProtKB-KW"/>
</dbReference>
<comment type="caution">
    <text evidence="2">The sequence shown here is derived from an EMBL/GenBank/DDBJ whole genome shotgun (WGS) entry which is preliminary data.</text>
</comment>
<keyword evidence="1" id="KW-0812">Transmembrane</keyword>
<feature type="transmembrane region" description="Helical" evidence="1">
    <location>
        <begin position="38"/>
        <end position="57"/>
    </location>
</feature>
<proteinExistence type="predicted"/>
<dbReference type="Proteomes" id="UP001266305">
    <property type="component" value="Unassembled WGS sequence"/>
</dbReference>
<evidence type="ECO:0000313" key="3">
    <source>
        <dbReference type="Proteomes" id="UP001266305"/>
    </source>
</evidence>
<keyword evidence="3" id="KW-1185">Reference proteome</keyword>
<keyword evidence="2" id="KW-0067">ATP-binding</keyword>
<organism evidence="2 3">
    <name type="scientific">Saguinus oedipus</name>
    <name type="common">Cotton-top tamarin</name>
    <name type="synonym">Oedipomidas oedipus</name>
    <dbReference type="NCBI Taxonomy" id="9490"/>
    <lineage>
        <taxon>Eukaryota</taxon>
        <taxon>Metazoa</taxon>
        <taxon>Chordata</taxon>
        <taxon>Craniata</taxon>
        <taxon>Vertebrata</taxon>
        <taxon>Euteleostomi</taxon>
        <taxon>Mammalia</taxon>
        <taxon>Eutheria</taxon>
        <taxon>Euarchontoglires</taxon>
        <taxon>Primates</taxon>
        <taxon>Haplorrhini</taxon>
        <taxon>Platyrrhini</taxon>
        <taxon>Cebidae</taxon>
        <taxon>Callitrichinae</taxon>
        <taxon>Saguinus</taxon>
    </lineage>
</organism>
<keyword evidence="1" id="KW-0472">Membrane</keyword>
<keyword evidence="2" id="KW-0547">Nucleotide-binding</keyword>
<keyword evidence="1" id="KW-1133">Transmembrane helix</keyword>
<evidence type="ECO:0000313" key="2">
    <source>
        <dbReference type="EMBL" id="KAK2092416.1"/>
    </source>
</evidence>
<evidence type="ECO:0000256" key="1">
    <source>
        <dbReference type="SAM" id="Phobius"/>
    </source>
</evidence>
<protein>
    <submittedName>
        <fullName evidence="2">ATP-binding cassette sub- G member 8</fullName>
    </submittedName>
</protein>
<reference evidence="2 3" key="1">
    <citation type="submission" date="2023-05" db="EMBL/GenBank/DDBJ databases">
        <title>B98-5 Cell Line De Novo Hybrid Assembly: An Optical Mapping Approach.</title>
        <authorList>
            <person name="Kananen K."/>
            <person name="Auerbach J.A."/>
            <person name="Kautto E."/>
            <person name="Blachly J.S."/>
        </authorList>
    </citation>
    <scope>NUCLEOTIDE SEQUENCE [LARGE SCALE GENOMIC DNA]</scope>
    <source>
        <strain evidence="2">B95-8</strain>
        <tissue evidence="2">Cell line</tissue>
    </source>
</reference>
<sequence length="70" mass="7898">MKIQFSGRAYEMPLGNFTIPVPGDKILSAMELNSYPLYAIYLIVIGLSGGFMVLYYVSLRFIKQKPSQDC</sequence>
<dbReference type="EMBL" id="JASSZA010000015">
    <property type="protein sequence ID" value="KAK2092416.1"/>
    <property type="molecule type" value="Genomic_DNA"/>
</dbReference>
<gene>
    <name evidence="2" type="primary">ABCG8_2</name>
    <name evidence="2" type="ORF">P7K49_028944</name>
</gene>
<accession>A0ABQ9U5V2</accession>
<name>A0ABQ9U5V2_SAGOE</name>